<sequence length="117" mass="13360">MQPLDRCFFSPLKKYYANDFERWMLNHPARAITIYQVATLFNVAYMRTANILSAVAGFKVGGIVLFNRDTDRPVEYANVLIDARNETGTSTQVPSCPILIPEKYRVFLLLVSIVLKK</sequence>
<comment type="caution">
    <text evidence="1">The sequence shown here is derived from an EMBL/GenBank/DDBJ whole genome shotgun (WGS) entry which is preliminary data.</text>
</comment>
<name>A0A922SFM1_SPOEX</name>
<proteinExistence type="predicted"/>
<reference evidence="1" key="1">
    <citation type="journal article" date="2021" name="G3 (Bethesda)">
        <title>Genome and transcriptome analysis of the beet armyworm Spodoptera exigua reveals targets for pest control. .</title>
        <authorList>
            <person name="Simon S."/>
            <person name="Breeschoten T."/>
            <person name="Jansen H.J."/>
            <person name="Dirks R.P."/>
            <person name="Schranz M.E."/>
            <person name="Ros V.I.D."/>
        </authorList>
    </citation>
    <scope>NUCLEOTIDE SEQUENCE</scope>
    <source>
        <strain evidence="1">TB_SE_WUR_2020</strain>
    </source>
</reference>
<dbReference type="AlphaFoldDB" id="A0A922SFM1"/>
<accession>A0A922SFM1</accession>
<dbReference type="Proteomes" id="UP000814243">
    <property type="component" value="Unassembled WGS sequence"/>
</dbReference>
<evidence type="ECO:0000313" key="1">
    <source>
        <dbReference type="EMBL" id="KAH9635148.1"/>
    </source>
</evidence>
<organism evidence="1 2">
    <name type="scientific">Spodoptera exigua</name>
    <name type="common">Beet armyworm</name>
    <name type="synonym">Noctua fulgens</name>
    <dbReference type="NCBI Taxonomy" id="7107"/>
    <lineage>
        <taxon>Eukaryota</taxon>
        <taxon>Metazoa</taxon>
        <taxon>Ecdysozoa</taxon>
        <taxon>Arthropoda</taxon>
        <taxon>Hexapoda</taxon>
        <taxon>Insecta</taxon>
        <taxon>Pterygota</taxon>
        <taxon>Neoptera</taxon>
        <taxon>Endopterygota</taxon>
        <taxon>Lepidoptera</taxon>
        <taxon>Glossata</taxon>
        <taxon>Ditrysia</taxon>
        <taxon>Noctuoidea</taxon>
        <taxon>Noctuidae</taxon>
        <taxon>Amphipyrinae</taxon>
        <taxon>Spodoptera</taxon>
    </lineage>
</organism>
<protein>
    <submittedName>
        <fullName evidence="1">Uncharacterized protein</fullName>
    </submittedName>
</protein>
<evidence type="ECO:0000313" key="2">
    <source>
        <dbReference type="Proteomes" id="UP000814243"/>
    </source>
</evidence>
<dbReference type="EMBL" id="JACEFF010000571">
    <property type="protein sequence ID" value="KAH9635148.1"/>
    <property type="molecule type" value="Genomic_DNA"/>
</dbReference>
<gene>
    <name evidence="1" type="ORF">HF086_009488</name>
</gene>